<evidence type="ECO:0000313" key="2">
    <source>
        <dbReference type="EMBL" id="KAJ7700118.1"/>
    </source>
</evidence>
<dbReference type="AlphaFoldDB" id="A0AAD7DXC0"/>
<feature type="compositionally biased region" description="Basic and acidic residues" evidence="1">
    <location>
        <begin position="380"/>
        <end position="393"/>
    </location>
</feature>
<accession>A0AAD7DXC0</accession>
<gene>
    <name evidence="2" type="ORF">B0H17DRAFT_1129096</name>
</gene>
<sequence>MSTLSNAGMAFPIPPDFDFNAWMTKPADIVPSDALDLKARNEDNIVVEIHNRLSIRNTRYYMFALDKTDMDVGLPLIGFWLYSERDLTSMTRSTRFCDSVGPLPTYLCQLVEGARDNLADAEAQERLTRERERSEREKLKSEKEKERAAPVIGSMVMSNPVVRTAMLRMPVIIPDIYLNSIFHRLHPPINWFTDEHIQFAEQHGQGLHPKQIRPIATAANANPKEVTVFDTAKMIKLWGNDETHECLSPLDWQQATLNFLAALISLCPPPSNPPVNNFADEFRLHREFFMNLKNFEKDYRLWYPFEREMRQDLMSGRVLFSEAHYAMQVQIILSAFQAVQYSPALSRNDTSSKRPADFASPEVRKVQRTSYDAHAGSSFRDQRQSFRDRDPQEPSRGPSCFICAGPHRVADHDPKSTKFSDGQPLFSCRRNGDLFTVKPFRGPEPRRLCGSFNVGRGCQATHSPQERLHVCSLCGKDHAALSRDPDCVRVAGGQHLP</sequence>
<name>A0AAD7DXC0_MYCRO</name>
<keyword evidence="3" id="KW-1185">Reference proteome</keyword>
<feature type="region of interest" description="Disordered" evidence="1">
    <location>
        <begin position="346"/>
        <end position="399"/>
    </location>
</feature>
<evidence type="ECO:0000313" key="3">
    <source>
        <dbReference type="Proteomes" id="UP001221757"/>
    </source>
</evidence>
<reference evidence="2" key="1">
    <citation type="submission" date="2023-03" db="EMBL/GenBank/DDBJ databases">
        <title>Massive genome expansion in bonnet fungi (Mycena s.s.) driven by repeated elements and novel gene families across ecological guilds.</title>
        <authorList>
            <consortium name="Lawrence Berkeley National Laboratory"/>
            <person name="Harder C.B."/>
            <person name="Miyauchi S."/>
            <person name="Viragh M."/>
            <person name="Kuo A."/>
            <person name="Thoen E."/>
            <person name="Andreopoulos B."/>
            <person name="Lu D."/>
            <person name="Skrede I."/>
            <person name="Drula E."/>
            <person name="Henrissat B."/>
            <person name="Morin E."/>
            <person name="Kohler A."/>
            <person name="Barry K."/>
            <person name="LaButti K."/>
            <person name="Morin E."/>
            <person name="Salamov A."/>
            <person name="Lipzen A."/>
            <person name="Mereny Z."/>
            <person name="Hegedus B."/>
            <person name="Baldrian P."/>
            <person name="Stursova M."/>
            <person name="Weitz H."/>
            <person name="Taylor A."/>
            <person name="Grigoriev I.V."/>
            <person name="Nagy L.G."/>
            <person name="Martin F."/>
            <person name="Kauserud H."/>
        </authorList>
    </citation>
    <scope>NUCLEOTIDE SEQUENCE</scope>
    <source>
        <strain evidence="2">CBHHK067</strain>
    </source>
</reference>
<proteinExistence type="predicted"/>
<protein>
    <submittedName>
        <fullName evidence="2">Uncharacterized protein</fullName>
    </submittedName>
</protein>
<organism evidence="2 3">
    <name type="scientific">Mycena rosella</name>
    <name type="common">Pink bonnet</name>
    <name type="synonym">Agaricus rosellus</name>
    <dbReference type="NCBI Taxonomy" id="1033263"/>
    <lineage>
        <taxon>Eukaryota</taxon>
        <taxon>Fungi</taxon>
        <taxon>Dikarya</taxon>
        <taxon>Basidiomycota</taxon>
        <taxon>Agaricomycotina</taxon>
        <taxon>Agaricomycetes</taxon>
        <taxon>Agaricomycetidae</taxon>
        <taxon>Agaricales</taxon>
        <taxon>Marasmiineae</taxon>
        <taxon>Mycenaceae</taxon>
        <taxon>Mycena</taxon>
    </lineage>
</organism>
<dbReference type="Proteomes" id="UP001221757">
    <property type="component" value="Unassembled WGS sequence"/>
</dbReference>
<dbReference type="EMBL" id="JARKIE010000021">
    <property type="protein sequence ID" value="KAJ7700118.1"/>
    <property type="molecule type" value="Genomic_DNA"/>
</dbReference>
<feature type="region of interest" description="Disordered" evidence="1">
    <location>
        <begin position="123"/>
        <end position="145"/>
    </location>
</feature>
<comment type="caution">
    <text evidence="2">The sequence shown here is derived from an EMBL/GenBank/DDBJ whole genome shotgun (WGS) entry which is preliminary data.</text>
</comment>
<evidence type="ECO:0000256" key="1">
    <source>
        <dbReference type="SAM" id="MobiDB-lite"/>
    </source>
</evidence>